<accession>A0A917C2B9</accession>
<dbReference type="RefSeq" id="WP_188664896.1">
    <property type="nucleotide sequence ID" value="NZ_BMHV01000015.1"/>
</dbReference>
<name>A0A917C2B9_9PROT</name>
<protein>
    <submittedName>
        <fullName evidence="1">Uncharacterized protein</fullName>
    </submittedName>
</protein>
<evidence type="ECO:0000313" key="2">
    <source>
        <dbReference type="Proteomes" id="UP000632498"/>
    </source>
</evidence>
<gene>
    <name evidence="1" type="ORF">GCM10011332_21890</name>
</gene>
<reference evidence="1" key="1">
    <citation type="journal article" date="2014" name="Int. J. Syst. Evol. Microbiol.">
        <title>Complete genome sequence of Corynebacterium casei LMG S-19264T (=DSM 44701T), isolated from a smear-ripened cheese.</title>
        <authorList>
            <consortium name="US DOE Joint Genome Institute (JGI-PGF)"/>
            <person name="Walter F."/>
            <person name="Albersmeier A."/>
            <person name="Kalinowski J."/>
            <person name="Ruckert C."/>
        </authorList>
    </citation>
    <scope>NUCLEOTIDE SEQUENCE</scope>
    <source>
        <strain evidence="1">CGMCC 1.15254</strain>
    </source>
</reference>
<organism evidence="1 2">
    <name type="scientific">Terasakiella brassicae</name>
    <dbReference type="NCBI Taxonomy" id="1634917"/>
    <lineage>
        <taxon>Bacteria</taxon>
        <taxon>Pseudomonadati</taxon>
        <taxon>Pseudomonadota</taxon>
        <taxon>Alphaproteobacteria</taxon>
        <taxon>Rhodospirillales</taxon>
        <taxon>Terasakiellaceae</taxon>
        <taxon>Terasakiella</taxon>
    </lineage>
</organism>
<reference evidence="1" key="2">
    <citation type="submission" date="2020-09" db="EMBL/GenBank/DDBJ databases">
        <authorList>
            <person name="Sun Q."/>
            <person name="Zhou Y."/>
        </authorList>
    </citation>
    <scope>NUCLEOTIDE SEQUENCE</scope>
    <source>
        <strain evidence="1">CGMCC 1.15254</strain>
    </source>
</reference>
<dbReference type="Proteomes" id="UP000632498">
    <property type="component" value="Unassembled WGS sequence"/>
</dbReference>
<evidence type="ECO:0000313" key="1">
    <source>
        <dbReference type="EMBL" id="GGF67412.1"/>
    </source>
</evidence>
<sequence length="80" mass="8976">MKNWVIQYVYATDKNEQGISILEVQAESLEDAKKIAVQKAAAEEYVFNVYPQSDEQFLGNVKHQASILVGKGETIENDAE</sequence>
<dbReference type="EMBL" id="BMHV01000015">
    <property type="protein sequence ID" value="GGF67412.1"/>
    <property type="molecule type" value="Genomic_DNA"/>
</dbReference>
<proteinExistence type="predicted"/>
<keyword evidence="2" id="KW-1185">Reference proteome</keyword>
<dbReference type="AlphaFoldDB" id="A0A917C2B9"/>
<comment type="caution">
    <text evidence="1">The sequence shown here is derived from an EMBL/GenBank/DDBJ whole genome shotgun (WGS) entry which is preliminary data.</text>
</comment>